<feature type="repeat" description="ANK" evidence="12">
    <location>
        <begin position="98"/>
        <end position="130"/>
    </location>
</feature>
<evidence type="ECO:0000256" key="10">
    <source>
        <dbReference type="ARBA" id="ARBA00023180"/>
    </source>
</evidence>
<keyword evidence="8" id="KW-0406">Ion transport</keyword>
<proteinExistence type="predicted"/>
<keyword evidence="4 13" id="KW-0812">Transmembrane</keyword>
<reference evidence="15 16" key="1">
    <citation type="submission" date="2024-05" db="EMBL/GenBank/DDBJ databases">
        <authorList>
            <person name="Wallberg A."/>
        </authorList>
    </citation>
    <scope>NUCLEOTIDE SEQUENCE [LARGE SCALE GENOMIC DNA]</scope>
</reference>
<evidence type="ECO:0000256" key="5">
    <source>
        <dbReference type="ARBA" id="ARBA00022737"/>
    </source>
</evidence>
<evidence type="ECO:0000256" key="11">
    <source>
        <dbReference type="ARBA" id="ARBA00023303"/>
    </source>
</evidence>
<accession>A0AAV2RS42</accession>
<evidence type="ECO:0000256" key="3">
    <source>
        <dbReference type="ARBA" id="ARBA00022606"/>
    </source>
</evidence>
<protein>
    <recommendedName>
        <fullName evidence="14">Ion transport domain-containing protein</fullName>
    </recommendedName>
</protein>
<feature type="repeat" description="ANK" evidence="12">
    <location>
        <begin position="65"/>
        <end position="97"/>
    </location>
</feature>
<dbReference type="PRINTS" id="PR01415">
    <property type="entry name" value="ANKYRIN"/>
</dbReference>
<feature type="transmembrane region" description="Helical" evidence="13">
    <location>
        <begin position="585"/>
        <end position="605"/>
    </location>
</feature>
<feature type="domain" description="Ion transport" evidence="14">
    <location>
        <begin position="510"/>
        <end position="707"/>
    </location>
</feature>
<sequence>MPGHRRTGSRTVVLQDGEDTPVLRKGAPDPRFVAFIDALNAEDLDLVRTQLRRGLSPNHREPARGNRTPLLYAVKHDFLEVVVELIGGGADVNAADAAGVTPLHMAAAGGQVATTKLLLAHGANPGPTDKHKRSPLHYASRAAHPEMSEFSDDIIGVVEILLNVGALRGRRDAEGRTALHNAASAGSGAVLRLLGSSKGAAIINSKDNEGRTPLHAAVQGARSLDAVSTLLQLNASIDRPDNQGLTALHMTAARPVNYVDEEFDSACLELLLTHGASVAATNQDGHNALTLALRRTMWWGRASPRDYVLRAVQLLVAKGSCIQDGFAMWRMVESFPSLVQTALNRSICANTSARDSRHFKLDVDFGPLFVDSQELKDVQRQSPLIPQSSTELPTTLMTGYEVAMVHYILSAGRKNILKHPLCNAFLHYKWLKVRKYFLANMFFYFLFVVSLSAFLLASPNCSKQDEISTNSTWDIFSLDGFKTENTSKHTRRAPCLWNADNAGLVGLSWVCLVIFMSLLAFREIVQIVHCPSKYFVFFDNYIDATLVVCVPLLLLGGSKEIVDGKYQCCLQVWQQSVGSISLITAWVRFMLFTGQFPSSGVYVLMFTTVAKNVLKFLFMYLFILIAFALGFFVILRSEESTFSNPAMAILTSLVMMTGELDYESTFLASRQPLVTYLILIGFILLVYIILSNLLVGLAVSDMYAIQQR</sequence>
<name>A0AAV2RS42_MEGNR</name>
<feature type="transmembrane region" description="Helical" evidence="13">
    <location>
        <begin position="617"/>
        <end position="635"/>
    </location>
</feature>
<dbReference type="Pfam" id="PF12796">
    <property type="entry name" value="Ank_2"/>
    <property type="match status" value="2"/>
</dbReference>
<feature type="transmembrane region" description="Helical" evidence="13">
    <location>
        <begin position="673"/>
        <end position="699"/>
    </location>
</feature>
<organism evidence="15 16">
    <name type="scientific">Meganyctiphanes norvegica</name>
    <name type="common">Northern krill</name>
    <name type="synonym">Thysanopoda norvegica</name>
    <dbReference type="NCBI Taxonomy" id="48144"/>
    <lineage>
        <taxon>Eukaryota</taxon>
        <taxon>Metazoa</taxon>
        <taxon>Ecdysozoa</taxon>
        <taxon>Arthropoda</taxon>
        <taxon>Crustacea</taxon>
        <taxon>Multicrustacea</taxon>
        <taxon>Malacostraca</taxon>
        <taxon>Eumalacostraca</taxon>
        <taxon>Eucarida</taxon>
        <taxon>Euphausiacea</taxon>
        <taxon>Euphausiidae</taxon>
        <taxon>Meganyctiphanes</taxon>
    </lineage>
</organism>
<evidence type="ECO:0000256" key="12">
    <source>
        <dbReference type="PROSITE-ProRule" id="PRU00023"/>
    </source>
</evidence>
<dbReference type="PANTHER" id="PTHR47143">
    <property type="entry name" value="TRANSIENT RECEPTOR POTENTIAL CATION CHANNEL PROTEIN PAINLESS"/>
    <property type="match status" value="1"/>
</dbReference>
<dbReference type="PANTHER" id="PTHR47143:SF1">
    <property type="entry name" value="ION_TRANS DOMAIN-CONTAINING PROTEIN"/>
    <property type="match status" value="1"/>
</dbReference>
<dbReference type="InterPro" id="IPR005821">
    <property type="entry name" value="Ion_trans_dom"/>
</dbReference>
<dbReference type="Gene3D" id="1.25.40.20">
    <property type="entry name" value="Ankyrin repeat-containing domain"/>
    <property type="match status" value="2"/>
</dbReference>
<keyword evidence="10" id="KW-0325">Glycoprotein</keyword>
<evidence type="ECO:0000256" key="7">
    <source>
        <dbReference type="ARBA" id="ARBA00023043"/>
    </source>
</evidence>
<dbReference type="SUPFAM" id="SSF48403">
    <property type="entry name" value="Ankyrin repeat"/>
    <property type="match status" value="1"/>
</dbReference>
<feature type="non-terminal residue" evidence="15">
    <location>
        <position position="708"/>
    </location>
</feature>
<comment type="subcellular location">
    <subcellularLocation>
        <location evidence="1">Membrane</location>
        <topology evidence="1">Multi-pass membrane protein</topology>
    </subcellularLocation>
</comment>
<keyword evidence="5" id="KW-0677">Repeat</keyword>
<keyword evidence="6 13" id="KW-1133">Transmembrane helix</keyword>
<keyword evidence="7 12" id="KW-0040">ANK repeat</keyword>
<dbReference type="PROSITE" id="PS50088">
    <property type="entry name" value="ANK_REPEAT"/>
    <property type="match status" value="3"/>
</dbReference>
<dbReference type="InterPro" id="IPR036770">
    <property type="entry name" value="Ankyrin_rpt-contain_sf"/>
</dbReference>
<dbReference type="EMBL" id="CAXKWB010030286">
    <property type="protein sequence ID" value="CAL4137290.1"/>
    <property type="molecule type" value="Genomic_DNA"/>
</dbReference>
<evidence type="ECO:0000313" key="16">
    <source>
        <dbReference type="Proteomes" id="UP001497623"/>
    </source>
</evidence>
<evidence type="ECO:0000256" key="4">
    <source>
        <dbReference type="ARBA" id="ARBA00022692"/>
    </source>
</evidence>
<feature type="repeat" description="ANK" evidence="12">
    <location>
        <begin position="209"/>
        <end position="242"/>
    </location>
</feature>
<dbReference type="GO" id="GO:0005216">
    <property type="term" value="F:monoatomic ion channel activity"/>
    <property type="evidence" value="ECO:0007669"/>
    <property type="project" value="InterPro"/>
</dbReference>
<evidence type="ECO:0000256" key="13">
    <source>
        <dbReference type="SAM" id="Phobius"/>
    </source>
</evidence>
<feature type="transmembrane region" description="Helical" evidence="13">
    <location>
        <begin position="534"/>
        <end position="555"/>
    </location>
</feature>
<keyword evidence="16" id="KW-1185">Reference proteome</keyword>
<keyword evidence="11" id="KW-0407">Ion channel</keyword>
<dbReference type="InterPro" id="IPR052076">
    <property type="entry name" value="TRP_cation_channel"/>
</dbReference>
<keyword evidence="9 13" id="KW-0472">Membrane</keyword>
<dbReference type="GO" id="GO:0034703">
    <property type="term" value="C:cation channel complex"/>
    <property type="evidence" value="ECO:0007669"/>
    <property type="project" value="UniProtKB-ARBA"/>
</dbReference>
<gene>
    <name evidence="15" type="ORF">MNOR_LOCUS28027</name>
</gene>
<dbReference type="SMART" id="SM00248">
    <property type="entry name" value="ANK"/>
    <property type="match status" value="7"/>
</dbReference>
<evidence type="ECO:0000313" key="15">
    <source>
        <dbReference type="EMBL" id="CAL4137290.1"/>
    </source>
</evidence>
<evidence type="ECO:0000256" key="8">
    <source>
        <dbReference type="ARBA" id="ARBA00023065"/>
    </source>
</evidence>
<evidence type="ECO:0000256" key="9">
    <source>
        <dbReference type="ARBA" id="ARBA00023136"/>
    </source>
</evidence>
<evidence type="ECO:0000256" key="1">
    <source>
        <dbReference type="ARBA" id="ARBA00004141"/>
    </source>
</evidence>
<comment type="caution">
    <text evidence="15">The sequence shown here is derived from an EMBL/GenBank/DDBJ whole genome shotgun (WGS) entry which is preliminary data.</text>
</comment>
<feature type="transmembrane region" description="Helical" evidence="13">
    <location>
        <begin position="436"/>
        <end position="457"/>
    </location>
</feature>
<keyword evidence="2" id="KW-0813">Transport</keyword>
<evidence type="ECO:0000256" key="2">
    <source>
        <dbReference type="ARBA" id="ARBA00022448"/>
    </source>
</evidence>
<dbReference type="InterPro" id="IPR002110">
    <property type="entry name" value="Ankyrin_rpt"/>
</dbReference>
<keyword evidence="3" id="KW-0716">Sensory transduction</keyword>
<dbReference type="Pfam" id="PF00520">
    <property type="entry name" value="Ion_trans"/>
    <property type="match status" value="1"/>
</dbReference>
<evidence type="ECO:0000259" key="14">
    <source>
        <dbReference type="Pfam" id="PF00520"/>
    </source>
</evidence>
<feature type="transmembrane region" description="Helical" evidence="13">
    <location>
        <begin position="502"/>
        <end position="522"/>
    </location>
</feature>
<dbReference type="PROSITE" id="PS50297">
    <property type="entry name" value="ANK_REP_REGION"/>
    <property type="match status" value="3"/>
</dbReference>
<evidence type="ECO:0000256" key="6">
    <source>
        <dbReference type="ARBA" id="ARBA00022989"/>
    </source>
</evidence>
<dbReference type="AlphaFoldDB" id="A0AAV2RS42"/>
<dbReference type="Proteomes" id="UP001497623">
    <property type="component" value="Unassembled WGS sequence"/>
</dbReference>